<name>A0A2T0M7N4_9ACTN</name>
<dbReference type="AlphaFoldDB" id="A0A2T0M7N4"/>
<reference evidence="1 2" key="1">
    <citation type="submission" date="2018-03" db="EMBL/GenBank/DDBJ databases">
        <title>Genomic Encyclopedia of Type Strains, Phase III (KMG-III): the genomes of soil and plant-associated and newly described type strains.</title>
        <authorList>
            <person name="Whitman W."/>
        </authorList>
    </citation>
    <scope>NUCLEOTIDE SEQUENCE [LARGE SCALE GENOMIC DNA]</scope>
    <source>
        <strain evidence="1 2">CGMCC 4.7104</strain>
    </source>
</reference>
<proteinExistence type="predicted"/>
<comment type="caution">
    <text evidence="1">The sequence shown here is derived from an EMBL/GenBank/DDBJ whole genome shotgun (WGS) entry which is preliminary data.</text>
</comment>
<gene>
    <name evidence="1" type="ORF">B0I32_12773</name>
</gene>
<organism evidence="1 2">
    <name type="scientific">Nonomuraea fuscirosea</name>
    <dbReference type="NCBI Taxonomy" id="1291556"/>
    <lineage>
        <taxon>Bacteria</taxon>
        <taxon>Bacillati</taxon>
        <taxon>Actinomycetota</taxon>
        <taxon>Actinomycetes</taxon>
        <taxon>Streptosporangiales</taxon>
        <taxon>Streptosporangiaceae</taxon>
        <taxon>Nonomuraea</taxon>
    </lineage>
</organism>
<sequence length="48" mass="5185">MPGDWHVDGGFLTEPGVATLSISETPMPAEDITFQNEKSMRTYGCPIG</sequence>
<evidence type="ECO:0000313" key="2">
    <source>
        <dbReference type="Proteomes" id="UP000238312"/>
    </source>
</evidence>
<protein>
    <submittedName>
        <fullName evidence="1">Uncharacterized protein</fullName>
    </submittedName>
</protein>
<accession>A0A2T0M7N4</accession>
<dbReference type="RefSeq" id="WP_181308540.1">
    <property type="nucleotide sequence ID" value="NZ_JBFAIL010000030.1"/>
</dbReference>
<keyword evidence="2" id="KW-1185">Reference proteome</keyword>
<dbReference type="EMBL" id="PVNG01000027">
    <property type="protein sequence ID" value="PRX53484.1"/>
    <property type="molecule type" value="Genomic_DNA"/>
</dbReference>
<dbReference type="Proteomes" id="UP000238312">
    <property type="component" value="Unassembled WGS sequence"/>
</dbReference>
<evidence type="ECO:0000313" key="1">
    <source>
        <dbReference type="EMBL" id="PRX53484.1"/>
    </source>
</evidence>